<dbReference type="Proteomes" id="UP001497482">
    <property type="component" value="Chromosome 7"/>
</dbReference>
<reference evidence="7 8" key="1">
    <citation type="submission" date="2024-04" db="EMBL/GenBank/DDBJ databases">
        <authorList>
            <person name="Waldvogel A.-M."/>
            <person name="Schoenle A."/>
        </authorList>
    </citation>
    <scope>NUCLEOTIDE SEQUENCE [LARGE SCALE GENOMIC DNA]</scope>
</reference>
<dbReference type="InterPro" id="IPR001751">
    <property type="entry name" value="S100/CaBP7/8-like_CS"/>
</dbReference>
<proteinExistence type="inferred from homology"/>
<dbReference type="PROSITE" id="PS00303">
    <property type="entry name" value="S100_CABP"/>
    <property type="match status" value="1"/>
</dbReference>
<evidence type="ECO:0000256" key="2">
    <source>
        <dbReference type="ARBA" id="ARBA00022723"/>
    </source>
</evidence>
<dbReference type="PROSITE" id="PS50222">
    <property type="entry name" value="EF_HAND_2"/>
    <property type="match status" value="1"/>
</dbReference>
<evidence type="ECO:0000259" key="6">
    <source>
        <dbReference type="PROSITE" id="PS50222"/>
    </source>
</evidence>
<dbReference type="InterPro" id="IPR013787">
    <property type="entry name" value="S100_Ca-bd_sub"/>
</dbReference>
<evidence type="ECO:0000313" key="8">
    <source>
        <dbReference type="Proteomes" id="UP001497482"/>
    </source>
</evidence>
<feature type="domain" description="EF-hand" evidence="6">
    <location>
        <begin position="75"/>
        <end position="110"/>
    </location>
</feature>
<comment type="similarity">
    <text evidence="1 5">Belongs to the S-100 family.</text>
</comment>
<evidence type="ECO:0000256" key="4">
    <source>
        <dbReference type="ARBA" id="ARBA00022837"/>
    </source>
</evidence>
<dbReference type="PROSITE" id="PS00018">
    <property type="entry name" value="EF_HAND_1"/>
    <property type="match status" value="1"/>
</dbReference>
<dbReference type="InterPro" id="IPR002048">
    <property type="entry name" value="EF_hand_dom"/>
</dbReference>
<dbReference type="SMART" id="SM00054">
    <property type="entry name" value="EFh"/>
    <property type="match status" value="1"/>
</dbReference>
<dbReference type="Gene3D" id="1.10.238.10">
    <property type="entry name" value="EF-hand"/>
    <property type="match status" value="1"/>
</dbReference>
<accession>A0AAV2MF03</accession>
<dbReference type="GO" id="GO:0046914">
    <property type="term" value="F:transition metal ion binding"/>
    <property type="evidence" value="ECO:0007669"/>
    <property type="project" value="InterPro"/>
</dbReference>
<dbReference type="InterPro" id="IPR011992">
    <property type="entry name" value="EF-hand-dom_pair"/>
</dbReference>
<dbReference type="InterPro" id="IPR018247">
    <property type="entry name" value="EF_Hand_1_Ca_BS"/>
</dbReference>
<dbReference type="PANTHER" id="PTHR11639:SF134">
    <property type="entry name" value="PROTEIN S100-A1-RELATED"/>
    <property type="match status" value="1"/>
</dbReference>
<dbReference type="GO" id="GO:0048306">
    <property type="term" value="F:calcium-dependent protein binding"/>
    <property type="evidence" value="ECO:0007669"/>
    <property type="project" value="TreeGrafter"/>
</dbReference>
<dbReference type="SMART" id="SM01394">
    <property type="entry name" value="S_100"/>
    <property type="match status" value="1"/>
</dbReference>
<keyword evidence="3" id="KW-0677">Repeat</keyword>
<name>A0AAV2MF03_KNICA</name>
<evidence type="ECO:0000313" key="7">
    <source>
        <dbReference type="EMBL" id="CAL1611887.1"/>
    </source>
</evidence>
<keyword evidence="8" id="KW-1185">Reference proteome</keyword>
<gene>
    <name evidence="7" type="ORF">KC01_LOCUS38276</name>
</gene>
<keyword evidence="2 5" id="KW-0479">Metal-binding</keyword>
<dbReference type="Pfam" id="PF01023">
    <property type="entry name" value="S_100"/>
    <property type="match status" value="1"/>
</dbReference>
<dbReference type="EMBL" id="OZ035829">
    <property type="protein sequence ID" value="CAL1611887.1"/>
    <property type="molecule type" value="Genomic_DNA"/>
</dbReference>
<evidence type="ECO:0000256" key="1">
    <source>
        <dbReference type="ARBA" id="ARBA00007323"/>
    </source>
</evidence>
<evidence type="ECO:0000256" key="5">
    <source>
        <dbReference type="RuleBase" id="RU361184"/>
    </source>
</evidence>
<dbReference type="CDD" id="cd00213">
    <property type="entry name" value="S-100"/>
    <property type="match status" value="1"/>
</dbReference>
<dbReference type="InterPro" id="IPR034325">
    <property type="entry name" value="S-100_dom"/>
</dbReference>
<sequence>MAGEHRPADASVAFRSVMSNRLSLAIETLVGVFHEYASKDGGRGRYEGNCMDQFTLSKREFKELLLKELKMDNVRDPAKLEVLMKDLDDNGDGQLDFQEFVVMVVTMASLCNDLLLKNLTDN</sequence>
<protein>
    <recommendedName>
        <fullName evidence="5">Protein S100</fullName>
    </recommendedName>
    <alternativeName>
        <fullName evidence="5">S100 calcium-binding protein</fullName>
    </alternativeName>
</protein>
<keyword evidence="4 5" id="KW-0106">Calcium</keyword>
<organism evidence="7 8">
    <name type="scientific">Knipowitschia caucasica</name>
    <name type="common">Caucasian dwarf goby</name>
    <name type="synonym">Pomatoschistus caucasicus</name>
    <dbReference type="NCBI Taxonomy" id="637954"/>
    <lineage>
        <taxon>Eukaryota</taxon>
        <taxon>Metazoa</taxon>
        <taxon>Chordata</taxon>
        <taxon>Craniata</taxon>
        <taxon>Vertebrata</taxon>
        <taxon>Euteleostomi</taxon>
        <taxon>Actinopterygii</taxon>
        <taxon>Neopterygii</taxon>
        <taxon>Teleostei</taxon>
        <taxon>Neoteleostei</taxon>
        <taxon>Acanthomorphata</taxon>
        <taxon>Gobiaria</taxon>
        <taxon>Gobiiformes</taxon>
        <taxon>Gobioidei</taxon>
        <taxon>Gobiidae</taxon>
        <taxon>Gobiinae</taxon>
        <taxon>Knipowitschia</taxon>
    </lineage>
</organism>
<dbReference type="AlphaFoldDB" id="A0AAV2MF03"/>
<evidence type="ECO:0000256" key="3">
    <source>
        <dbReference type="ARBA" id="ARBA00022737"/>
    </source>
</evidence>
<dbReference type="SUPFAM" id="SSF47473">
    <property type="entry name" value="EF-hand"/>
    <property type="match status" value="1"/>
</dbReference>
<dbReference type="GO" id="GO:0005509">
    <property type="term" value="F:calcium ion binding"/>
    <property type="evidence" value="ECO:0007669"/>
    <property type="project" value="InterPro"/>
</dbReference>
<dbReference type="PANTHER" id="PTHR11639">
    <property type="entry name" value="S100 CALCIUM-BINDING PROTEIN"/>
    <property type="match status" value="1"/>
</dbReference>